<accession>A0A5B9MIM4</accession>
<dbReference type="EMBL" id="CP036264">
    <property type="protein sequence ID" value="QEG00310.1"/>
    <property type="molecule type" value="Genomic_DNA"/>
</dbReference>
<dbReference type="PROSITE" id="PS51820">
    <property type="entry name" value="PA14"/>
    <property type="match status" value="1"/>
</dbReference>
<dbReference type="SUPFAM" id="SSF56988">
    <property type="entry name" value="Anthrax protective antigen"/>
    <property type="match status" value="1"/>
</dbReference>
<dbReference type="PROSITE" id="PS00018">
    <property type="entry name" value="EF_HAND_1"/>
    <property type="match status" value="1"/>
</dbReference>
<evidence type="ECO:0000259" key="2">
    <source>
        <dbReference type="PROSITE" id="PS51820"/>
    </source>
</evidence>
<dbReference type="KEGG" id="smam:Mal15_43800"/>
<protein>
    <submittedName>
        <fullName evidence="3">PA14 domain protein</fullName>
    </submittedName>
</protein>
<dbReference type="Proteomes" id="UP000321353">
    <property type="component" value="Chromosome"/>
</dbReference>
<sequence length="1495" mass="157409">MPLLHSSPAAGNRRRADRVNRRRRLASLIERLERRELLAFDVGLLADINQQGVSAAIDSLVQFRDEAYFVADDGRSGSELWKSDGTAEGTRMVVDLLPGPDGSLPEELTVLGSELFFTALDEFGETDLWKTDGTTAGTTLVFDADVNEAYYLRDLTASGQKLFFTAYQYQTGYELWVHDNVTGGTMLVKDINPDQSIIDRPQELTDVNGTLFFTSYENGYENRELWKSDGTAAGTVMVKDLAIDTSDPLNPDPSISSYPTSLTNIDGVLFFVAEDPESGVELFRSDGTSGGTVQVADLNPNGSSYPDDLTAFDGHVFFSADDGVTGRQLFKSHLTSGDTMMVANTAGGQDASNPTDLEVVGQTLFFAAEGVVPATTVSAAIPTLSADNSILNGSAYAGVVAEVTTGPDRGNLAIFGSNGVFTAKPQNGSNDGPGWVAAGAKIGDAGVVLDTLAPNDFYLADIDSGDLVDDFWEWTISDAAGLTNINFSGFASGNQFDEAHEGLVFELFLNNSPTRTAVLELAGDELDNWYASRAAANIAISDPGGATVTTATIRMTLGRDGAATFADGGSEAIVVGAQLTADLSPQTTARVPVGRELHQTTGTAAGTELVKDLVPGSGSNPSDLTQSGGLLYFSADEPVGTGRELWVSDGTSGGTLRLIDSRPGNDAYGAPLDGDPQNLADVDGTLFFTTVDDFNDRELWTSNGAAPTTHPVANINPGTQSAGIRNVTPVGDQIYFIAEDGINGEAVWQADPDSGSVTMIADMTPSAIDKVSGLAKFGSGVVFYNSIAGSGGAMYYYDGSNAVEFLARAPVSVDLEGTMFVENPAEGRVYFVVNDATMGEELWSSDGTSAGTAMVQDLNGGNVGSDPRDLTAFNGRVYFSADDGVSGRELFSADGGGIGIQIERDINPGTVGSDPWDLTTSGGRLFFSADDGTNGRELHTSTGTMFDINPGGSSDPGALTDIGGTLYFAADNGVDGSEPFLSDGTVASQVADIGPLSNSSNPDGFTEVGGKVYFAAEQSNRGALLEVFSGIAGTQLTDLTGAPNYPDAPDSVALLDAFEIPTNAGSNYGARVRAYLTVPTSGDYTFWIASDDQGSLLLSSDENPANATQIASVPVWTSARQYDKYPADQQSAAVSLVAGQVYYIEALMKEGSGGDNLSVAWAGPEIAGPTVIDGQYLTRFGVSPTDLGTGRELWITDGTSAGTDLVADLQPGIQSSDPQLQASTGLRLLLSVTDDGAVGREPWSSGGAAANTALITDLNQDLRYGSNPEQFQRFGDGFIFVADDGLVGNELFQLTINAPLAPTVEIAAPPGVYPPVGQMQRSMLESVSLVFEEEVSITESGIELVNRDTGTEVTSLIVNSVFRNGQTIVELTFGPGPSVVTRDQAGTTGLLNSLADGNYQLTVRSTAVASLQTGLNLDVDFVHGELAADRFFRFYGDSDGDRDVDGQDYGRFGTTFLRTSPDEYNPDLDFDGDGDVDGQDYGRFGVRFLKRLDHS</sequence>
<evidence type="ECO:0000313" key="4">
    <source>
        <dbReference type="Proteomes" id="UP000321353"/>
    </source>
</evidence>
<evidence type="ECO:0000256" key="1">
    <source>
        <dbReference type="ARBA" id="ARBA00022729"/>
    </source>
</evidence>
<keyword evidence="1" id="KW-0732">Signal</keyword>
<dbReference type="InterPro" id="IPR011658">
    <property type="entry name" value="PA14_dom"/>
</dbReference>
<name>A0A5B9MIM4_9BACT</name>
<dbReference type="InterPro" id="IPR030916">
    <property type="entry name" value="ELWxxDGT_rpt"/>
</dbReference>
<dbReference type="InterPro" id="IPR018247">
    <property type="entry name" value="EF_Hand_1_Ca_BS"/>
</dbReference>
<dbReference type="Gene3D" id="2.60.120.1560">
    <property type="match status" value="1"/>
</dbReference>
<dbReference type="Gene3D" id="1.10.1330.10">
    <property type="entry name" value="Dockerin domain"/>
    <property type="match status" value="1"/>
</dbReference>
<dbReference type="Pfam" id="PF07691">
    <property type="entry name" value="PA14"/>
    <property type="match status" value="1"/>
</dbReference>
<dbReference type="NCBIfam" id="TIGR04534">
    <property type="entry name" value="ELWxxDGT_rpt"/>
    <property type="match status" value="1"/>
</dbReference>
<dbReference type="InterPro" id="IPR052387">
    <property type="entry name" value="Fibrocystin"/>
</dbReference>
<dbReference type="InterPro" id="IPR036439">
    <property type="entry name" value="Dockerin_dom_sf"/>
</dbReference>
<reference evidence="3 4" key="1">
    <citation type="submission" date="2019-02" db="EMBL/GenBank/DDBJ databases">
        <title>Planctomycetal bacteria perform biofilm scaping via a novel small molecule.</title>
        <authorList>
            <person name="Jeske O."/>
            <person name="Boedeker C."/>
            <person name="Wiegand S."/>
            <person name="Breitling P."/>
            <person name="Kallscheuer N."/>
            <person name="Jogler M."/>
            <person name="Rohde M."/>
            <person name="Petersen J."/>
            <person name="Medema M.H."/>
            <person name="Surup F."/>
            <person name="Jogler C."/>
        </authorList>
    </citation>
    <scope>NUCLEOTIDE SEQUENCE [LARGE SCALE GENOMIC DNA]</scope>
    <source>
        <strain evidence="3 4">Mal15</strain>
    </source>
</reference>
<dbReference type="PANTHER" id="PTHR46769:SF2">
    <property type="entry name" value="FIBROCYSTIN-L ISOFORM 2 PRECURSOR-RELATED"/>
    <property type="match status" value="1"/>
</dbReference>
<evidence type="ECO:0000313" key="3">
    <source>
        <dbReference type="EMBL" id="QEG00310.1"/>
    </source>
</evidence>
<dbReference type="GO" id="GO:0000272">
    <property type="term" value="P:polysaccharide catabolic process"/>
    <property type="evidence" value="ECO:0007669"/>
    <property type="project" value="InterPro"/>
</dbReference>
<organism evidence="3 4">
    <name type="scientific">Stieleria maiorica</name>
    <dbReference type="NCBI Taxonomy" id="2795974"/>
    <lineage>
        <taxon>Bacteria</taxon>
        <taxon>Pseudomonadati</taxon>
        <taxon>Planctomycetota</taxon>
        <taxon>Planctomycetia</taxon>
        <taxon>Pirellulales</taxon>
        <taxon>Pirellulaceae</taxon>
        <taxon>Stieleria</taxon>
    </lineage>
</organism>
<dbReference type="PANTHER" id="PTHR46769">
    <property type="entry name" value="POLYCYSTIC KIDNEY AND HEPATIC DISEASE 1 (AUTOSOMAL RECESSIVE)-LIKE 1"/>
    <property type="match status" value="1"/>
</dbReference>
<dbReference type="InterPro" id="IPR037524">
    <property type="entry name" value="PA14/GLEYA"/>
</dbReference>
<dbReference type="SMART" id="SM00758">
    <property type="entry name" value="PA14"/>
    <property type="match status" value="1"/>
</dbReference>
<gene>
    <name evidence="3" type="ORF">Mal15_43800</name>
</gene>
<keyword evidence="4" id="KW-1185">Reference proteome</keyword>
<feature type="domain" description="PA14" evidence="2">
    <location>
        <begin position="1018"/>
        <end position="1176"/>
    </location>
</feature>
<proteinExistence type="predicted"/>